<dbReference type="InterPro" id="IPR012657">
    <property type="entry name" value="23S_rRNA-intervening_sequence"/>
</dbReference>
<evidence type="ECO:0000313" key="1">
    <source>
        <dbReference type="EMBL" id="GAG81211.1"/>
    </source>
</evidence>
<feature type="non-terminal residue" evidence="1">
    <location>
        <position position="82"/>
    </location>
</feature>
<dbReference type="InterPro" id="IPR036583">
    <property type="entry name" value="23S_rRNA_IVS_sf"/>
</dbReference>
<dbReference type="AlphaFoldDB" id="X1CA24"/>
<dbReference type="EMBL" id="BART01011136">
    <property type="protein sequence ID" value="GAG81211.1"/>
    <property type="molecule type" value="Genomic_DNA"/>
</dbReference>
<proteinExistence type="predicted"/>
<name>X1CA24_9ZZZZ</name>
<sequence length="82" mass="9611">MSELSLLSDLSLLSKEIYYLSKKFPQDEIYNTTSQMKRAMISVRLNIREGNVFFDKRKITHFQRALGSLVEVDECMMIAQEM</sequence>
<gene>
    <name evidence="1" type="ORF">S01H4_23873</name>
</gene>
<organism evidence="1">
    <name type="scientific">marine sediment metagenome</name>
    <dbReference type="NCBI Taxonomy" id="412755"/>
    <lineage>
        <taxon>unclassified sequences</taxon>
        <taxon>metagenomes</taxon>
        <taxon>ecological metagenomes</taxon>
    </lineage>
</organism>
<protein>
    <recommendedName>
        <fullName evidence="2">Four helix bundle protein</fullName>
    </recommendedName>
</protein>
<comment type="caution">
    <text evidence="1">The sequence shown here is derived from an EMBL/GenBank/DDBJ whole genome shotgun (WGS) entry which is preliminary data.</text>
</comment>
<dbReference type="SUPFAM" id="SSF158446">
    <property type="entry name" value="IVS-encoded protein-like"/>
    <property type="match status" value="1"/>
</dbReference>
<reference evidence="1" key="1">
    <citation type="journal article" date="2014" name="Front. Microbiol.">
        <title>High frequency of phylogenetically diverse reductive dehalogenase-homologous genes in deep subseafloor sedimentary metagenomes.</title>
        <authorList>
            <person name="Kawai M."/>
            <person name="Futagami T."/>
            <person name="Toyoda A."/>
            <person name="Takaki Y."/>
            <person name="Nishi S."/>
            <person name="Hori S."/>
            <person name="Arai W."/>
            <person name="Tsubouchi T."/>
            <person name="Morono Y."/>
            <person name="Uchiyama I."/>
            <person name="Ito T."/>
            <person name="Fujiyama A."/>
            <person name="Inagaki F."/>
            <person name="Takami H."/>
        </authorList>
    </citation>
    <scope>NUCLEOTIDE SEQUENCE</scope>
    <source>
        <strain evidence="1">Expedition CK06-06</strain>
    </source>
</reference>
<dbReference type="Pfam" id="PF05635">
    <property type="entry name" value="23S_rRNA_IVP"/>
    <property type="match status" value="1"/>
</dbReference>
<accession>X1CA24</accession>
<dbReference type="NCBIfam" id="TIGR02436">
    <property type="entry name" value="four helix bundle protein"/>
    <property type="match status" value="1"/>
</dbReference>
<dbReference type="Gene3D" id="1.20.1440.60">
    <property type="entry name" value="23S rRNA-intervening sequence"/>
    <property type="match status" value="1"/>
</dbReference>
<evidence type="ECO:0008006" key="2">
    <source>
        <dbReference type="Google" id="ProtNLM"/>
    </source>
</evidence>